<dbReference type="SUPFAM" id="SSF52777">
    <property type="entry name" value="CoA-dependent acyltransferases"/>
    <property type="match status" value="1"/>
</dbReference>
<comment type="catalytic activity">
    <reaction evidence="10 11">
        <text>an acyl-CoA + a 1,2-diacyl-sn-glycerol = a triacyl-sn-glycerol + CoA</text>
        <dbReference type="Rhea" id="RHEA:10868"/>
        <dbReference type="ChEBI" id="CHEBI:17815"/>
        <dbReference type="ChEBI" id="CHEBI:57287"/>
        <dbReference type="ChEBI" id="CHEBI:58342"/>
        <dbReference type="ChEBI" id="CHEBI:64615"/>
        <dbReference type="EC" id="2.3.1.20"/>
    </reaction>
</comment>
<evidence type="ECO:0000259" key="12">
    <source>
        <dbReference type="Pfam" id="PF03007"/>
    </source>
</evidence>
<dbReference type="NCBIfam" id="TIGR02946">
    <property type="entry name" value="acyl_WS_DGAT"/>
    <property type="match status" value="1"/>
</dbReference>
<keyword evidence="8 11" id="KW-0443">Lipid metabolism</keyword>
<evidence type="ECO:0000256" key="7">
    <source>
        <dbReference type="ARBA" id="ARBA00022798"/>
    </source>
</evidence>
<organism evidence="14 15">
    <name type="scientific">Mycolicibacter sinensis (strain JDM601)</name>
    <name type="common">Mycobacterium sinense</name>
    <dbReference type="NCBI Taxonomy" id="875328"/>
    <lineage>
        <taxon>Bacteria</taxon>
        <taxon>Bacillati</taxon>
        <taxon>Actinomycetota</taxon>
        <taxon>Actinomycetes</taxon>
        <taxon>Mycobacteriales</taxon>
        <taxon>Mycobacteriaceae</taxon>
        <taxon>Mycolicibacter</taxon>
    </lineage>
</organism>
<accession>A0A1A2E4F3</accession>
<comment type="pathway">
    <text evidence="2">Lipid metabolism.</text>
</comment>
<dbReference type="EC" id="2.3.1.20" evidence="4 11"/>
<comment type="similarity">
    <text evidence="3 11">Belongs to the long-chain O-acyltransferase family.</text>
</comment>
<dbReference type="AlphaFoldDB" id="A0A1A2E4F3"/>
<dbReference type="Proteomes" id="UP000093985">
    <property type="component" value="Unassembled WGS sequence"/>
</dbReference>
<dbReference type="RefSeq" id="WP_064853799.1">
    <property type="nucleotide sequence ID" value="NZ_LZIM01000084.1"/>
</dbReference>
<dbReference type="EMBL" id="LZIN01000018">
    <property type="protein sequence ID" value="OBG09166.1"/>
    <property type="molecule type" value="Genomic_DNA"/>
</dbReference>
<dbReference type="InterPro" id="IPR014292">
    <property type="entry name" value="Acyl_transf_WS/DGAT"/>
</dbReference>
<dbReference type="GO" id="GO:0005886">
    <property type="term" value="C:plasma membrane"/>
    <property type="evidence" value="ECO:0007669"/>
    <property type="project" value="TreeGrafter"/>
</dbReference>
<reference evidence="15" key="1">
    <citation type="submission" date="2016-06" db="EMBL/GenBank/DDBJ databases">
        <authorList>
            <person name="Sutton G."/>
            <person name="Brinkac L."/>
            <person name="Sanka R."/>
            <person name="Adams M."/>
            <person name="Lau E."/>
            <person name="Mehaffy C."/>
            <person name="Tameris M."/>
            <person name="Hatherill M."/>
            <person name="Hanekom W."/>
            <person name="Mahomed H."/>
            <person name="Mcshane H."/>
        </authorList>
    </citation>
    <scope>NUCLEOTIDE SEQUENCE [LARGE SCALE GENOMIC DNA]</scope>
    <source>
        <strain evidence="15">852014-51077_SCH5608930-a</strain>
    </source>
</reference>
<name>A0A1A2E4F3_MYCSD</name>
<dbReference type="GO" id="GO:0001666">
    <property type="term" value="P:response to hypoxia"/>
    <property type="evidence" value="ECO:0007669"/>
    <property type="project" value="TreeGrafter"/>
</dbReference>
<evidence type="ECO:0000313" key="14">
    <source>
        <dbReference type="EMBL" id="OBG09166.1"/>
    </source>
</evidence>
<evidence type="ECO:0000256" key="1">
    <source>
        <dbReference type="ARBA" id="ARBA00004771"/>
    </source>
</evidence>
<evidence type="ECO:0000313" key="15">
    <source>
        <dbReference type="Proteomes" id="UP000093985"/>
    </source>
</evidence>
<dbReference type="InterPro" id="IPR004255">
    <property type="entry name" value="O-acyltransferase_WSD1_N"/>
</dbReference>
<evidence type="ECO:0000256" key="5">
    <source>
        <dbReference type="ARBA" id="ARBA00022516"/>
    </source>
</evidence>
<evidence type="ECO:0000256" key="3">
    <source>
        <dbReference type="ARBA" id="ARBA00009587"/>
    </source>
</evidence>
<keyword evidence="5 11" id="KW-0444">Lipid biosynthesis</keyword>
<evidence type="ECO:0000259" key="13">
    <source>
        <dbReference type="Pfam" id="PF06974"/>
    </source>
</evidence>
<evidence type="ECO:0000256" key="4">
    <source>
        <dbReference type="ARBA" id="ARBA00013244"/>
    </source>
</evidence>
<dbReference type="PANTHER" id="PTHR31650:SF1">
    <property type="entry name" value="WAX ESTER SYNTHASE_DIACYLGLYCEROL ACYLTRANSFERASE 4-RELATED"/>
    <property type="match status" value="1"/>
</dbReference>
<protein>
    <recommendedName>
        <fullName evidence="4 11">Diacylglycerol O-acyltransferase</fullName>
        <ecNumber evidence="4 11">2.3.1.20</ecNumber>
    </recommendedName>
</protein>
<feature type="domain" description="O-acyltransferase WSD1-like N-terminal" evidence="12">
    <location>
        <begin position="4"/>
        <end position="267"/>
    </location>
</feature>
<dbReference type="InterPro" id="IPR045034">
    <property type="entry name" value="O-acyltransferase_WSD1-like"/>
</dbReference>
<dbReference type="Gene3D" id="3.30.559.10">
    <property type="entry name" value="Chloramphenicol acetyltransferase-like domain"/>
    <property type="match status" value="1"/>
</dbReference>
<dbReference type="PANTHER" id="PTHR31650">
    <property type="entry name" value="O-ACYLTRANSFERASE (WSD1-LIKE) FAMILY PROTEIN"/>
    <property type="match status" value="1"/>
</dbReference>
<evidence type="ECO:0000256" key="9">
    <source>
        <dbReference type="ARBA" id="ARBA00023315"/>
    </source>
</evidence>
<keyword evidence="9 11" id="KW-0012">Acyltransferase</keyword>
<comment type="caution">
    <text evidence="14">The sequence shown here is derived from an EMBL/GenBank/DDBJ whole genome shotgun (WGS) entry which is preliminary data.</text>
</comment>
<evidence type="ECO:0000256" key="2">
    <source>
        <dbReference type="ARBA" id="ARBA00005189"/>
    </source>
</evidence>
<dbReference type="GO" id="GO:0071731">
    <property type="term" value="P:response to nitric oxide"/>
    <property type="evidence" value="ECO:0007669"/>
    <property type="project" value="TreeGrafter"/>
</dbReference>
<keyword evidence="6 11" id="KW-0808">Transferase</keyword>
<dbReference type="Pfam" id="PF06974">
    <property type="entry name" value="WS_DGAT_C"/>
    <property type="match status" value="1"/>
</dbReference>
<gene>
    <name evidence="14" type="ORF">A5771_01890</name>
</gene>
<keyword evidence="7 11" id="KW-0319">Glycerol metabolism</keyword>
<proteinExistence type="inferred from homology"/>
<dbReference type="GO" id="GO:0051701">
    <property type="term" value="P:biological process involved in interaction with host"/>
    <property type="evidence" value="ECO:0007669"/>
    <property type="project" value="TreeGrafter"/>
</dbReference>
<dbReference type="GO" id="GO:0019432">
    <property type="term" value="P:triglyceride biosynthetic process"/>
    <property type="evidence" value="ECO:0007669"/>
    <property type="project" value="UniProtKB-UniPathway"/>
</dbReference>
<dbReference type="InterPro" id="IPR023213">
    <property type="entry name" value="CAT-like_dom_sf"/>
</dbReference>
<evidence type="ECO:0000256" key="6">
    <source>
        <dbReference type="ARBA" id="ARBA00022679"/>
    </source>
</evidence>
<dbReference type="Pfam" id="PF03007">
    <property type="entry name" value="WS_DGAT_cat"/>
    <property type="match status" value="1"/>
</dbReference>
<dbReference type="OrthoDB" id="4671961at2"/>
<comment type="pathway">
    <text evidence="1 11">Glycerolipid metabolism; triacylglycerol biosynthesis.</text>
</comment>
<dbReference type="InterPro" id="IPR009721">
    <property type="entry name" value="O-acyltransferase_WSD1_C"/>
</dbReference>
<sequence length="470" mass="52457">MKRLNGVDSFMLRMETSKAYMHTFKIAIIDPSTDPDGWSFDKFRAEAARRIHLIPVLRWRYLDAPLGLNHPYWVEDPDFQLDYHIRRVACPPPADHKNLCAFMADIYAYQLDRDRPLWMMWVVEGLADGTVACVMLVHHAYVDGVGASWLMQRFYQPQPGITGDDPPAYAPPPLPSRLTRLGWALRDFPEVAIGNMPKVAVGMWRRFALERKRKSAGLPAHPAAGQMKQTPLNVNLSAGRTFVCDSVPLADFVAVSKALGVTINDVFSSCAAGAVRRLLVDLDYDPDSHPLIGATPFAGERPTGMEGLGNFATQDFCWLRSDVADPLRRLAASHQANVEMKEHLSQVKDAGADISALLQVVPPWGITLIRKAIHRRGGSFGFLGNLVLSNVPGPKEPLYLDRWKLDKWFSTGQLVDGTALNITMWSYNGQANICILTDRQILQDGWQLYGYFIDELHALLAVADTEAVVH</sequence>
<dbReference type="GO" id="GO:0004144">
    <property type="term" value="F:diacylglycerol O-acyltransferase activity"/>
    <property type="evidence" value="ECO:0007669"/>
    <property type="project" value="UniProtKB-EC"/>
</dbReference>
<feature type="domain" description="O-acyltransferase WSD1 C-terminal" evidence="13">
    <location>
        <begin position="309"/>
        <end position="459"/>
    </location>
</feature>
<evidence type="ECO:0000256" key="10">
    <source>
        <dbReference type="ARBA" id="ARBA00048109"/>
    </source>
</evidence>
<dbReference type="GO" id="GO:0006071">
    <property type="term" value="P:glycerol metabolic process"/>
    <property type="evidence" value="ECO:0007669"/>
    <property type="project" value="UniProtKB-KW"/>
</dbReference>
<dbReference type="UniPathway" id="UPA00282"/>
<evidence type="ECO:0000256" key="11">
    <source>
        <dbReference type="RuleBase" id="RU361241"/>
    </source>
</evidence>
<evidence type="ECO:0000256" key="8">
    <source>
        <dbReference type="ARBA" id="ARBA00023098"/>
    </source>
</evidence>